<dbReference type="EMBL" id="KY574559">
    <property type="protein sequence ID" value="ARO72904.1"/>
    <property type="molecule type" value="Genomic_DNA"/>
</dbReference>
<evidence type="ECO:0000313" key="7">
    <source>
        <dbReference type="EMBL" id="ARO73391.1"/>
    </source>
</evidence>
<evidence type="ECO:0000313" key="14">
    <source>
        <dbReference type="EMBL" id="ATE88478.1"/>
    </source>
</evidence>
<dbReference type="EMBL" id="KY574596">
    <property type="protein sequence ID" value="ARO73502.1"/>
    <property type="molecule type" value="Genomic_DNA"/>
</dbReference>
<organism evidence="6">
    <name type="scientific">Escherichia albertii</name>
    <dbReference type="NCBI Taxonomy" id="208962"/>
    <lineage>
        <taxon>Bacteria</taxon>
        <taxon>Pseudomonadati</taxon>
        <taxon>Pseudomonadota</taxon>
        <taxon>Gammaproteobacteria</taxon>
        <taxon>Enterobacterales</taxon>
        <taxon>Enterobacteriaceae</taxon>
        <taxon>Escherichia</taxon>
    </lineage>
</organism>
<evidence type="ECO:0000313" key="10">
    <source>
        <dbReference type="EMBL" id="ARO73447.1"/>
    </source>
</evidence>
<evidence type="ECO:0000313" key="3">
    <source>
        <dbReference type="EMBL" id="ARO72904.1"/>
    </source>
</evidence>
<dbReference type="EMBL" id="KY574577">
    <property type="protein sequence ID" value="ARO73195.1"/>
    <property type="molecule type" value="Genomic_DNA"/>
</dbReference>
<dbReference type="EMBL" id="KY574544">
    <property type="protein sequence ID" value="ARO72674.1"/>
    <property type="molecule type" value="Genomic_DNA"/>
</dbReference>
<sequence>MVYWLIDRKCLKRETGTIYSPAKDYAGKERVMLLFCTKQFALNVQ</sequence>
<dbReference type="AlphaFoldDB" id="A0A288W636"/>
<reference evidence="6" key="1">
    <citation type="journal article" date="2017" name="Carbohydr. Res.">
        <title>Structure and gene cluster of the O-antigen of Escherichia albertii O1 resembling the O-antigen of Pseudomonas aeruginosa O5.</title>
        <authorList>
            <person name="Zheng H."/>
            <person name="Shashkov A.S."/>
            <person name="Xiong Y."/>
            <person name="Naumenko O.I."/>
            <person name="Wang H."/>
            <person name="Senchenkova S.N."/>
            <person name="Wang J."/>
            <person name="Knirel Y.A."/>
        </authorList>
    </citation>
    <scope>NUCLEOTIDE SEQUENCE</scope>
    <source>
        <strain evidence="1">BBVI01.1_seq</strain>
        <strain evidence="2">BBVK01.1_seq</strain>
        <strain evidence="3">SP140128</strain>
        <strain evidence="4">SP140749</strain>
        <strain evidence="5">SP140753</strain>
        <strain evidence="6">SP150104</strain>
        <strain evidence="7">SP150175</strain>
        <strain evidence="8">SP150185</strain>
        <strain evidence="9">SP150193</strain>
        <strain evidence="10">SP150242</strain>
        <strain evidence="11">SP150249</strain>
        <strain evidence="12">SP150253</strain>
        <strain evidence="13">SP150265</strain>
    </source>
</reference>
<dbReference type="EMBL" id="KY574593">
    <property type="protein sequence ID" value="ARO73447.1"/>
    <property type="molecule type" value="Genomic_DNA"/>
</dbReference>
<reference evidence="14" key="2">
    <citation type="journal article" date="2017" name="Front. Microbiol.">
        <title>Defining the Genetic Features of O-Antigen Biosynthesis Gene Cluster and Performance of an O-Antigen Serotyping Scheme for Escherichia albertii.</title>
        <authorList>
            <person name="Wang H."/>
            <person name="Zheng H."/>
            <person name="Li Q."/>
            <person name="Xu Y."/>
            <person name="Wang J."/>
            <person name="Du P."/>
            <person name="Li X."/>
            <person name="Liu X."/>
            <person name="Zhang L."/>
            <person name="Zou N."/>
            <person name="Yan G."/>
            <person name="Zhang Z."/>
            <person name="Jing H."/>
            <person name="Xu J."/>
            <person name="Xiong Y."/>
        </authorList>
    </citation>
    <scope>NUCLEOTIDE SEQUENCE</scope>
    <source>
        <strain evidence="14">SP140748</strain>
    </source>
</reference>
<dbReference type="EMBL" id="KY574595">
    <property type="protein sequence ID" value="ARO73484.1"/>
    <property type="molecule type" value="Genomic_DNA"/>
</dbReference>
<evidence type="ECO:0000313" key="6">
    <source>
        <dbReference type="EMBL" id="ARO73372.1"/>
    </source>
</evidence>
<evidence type="ECO:0000313" key="13">
    <source>
        <dbReference type="EMBL" id="ARO73502.1"/>
    </source>
</evidence>
<dbReference type="EMBL" id="KY574591">
    <property type="protein sequence ID" value="ARO73410.1"/>
    <property type="molecule type" value="Genomic_DNA"/>
</dbReference>
<dbReference type="EMBL" id="KY574576">
    <property type="protein sequence ID" value="ARO73176.1"/>
    <property type="molecule type" value="Genomic_DNA"/>
</dbReference>
<evidence type="ECO:0000313" key="4">
    <source>
        <dbReference type="EMBL" id="ARO73176.1"/>
    </source>
</evidence>
<dbReference type="EMBL" id="KY574589">
    <property type="protein sequence ID" value="ARO73372.1"/>
    <property type="molecule type" value="Genomic_DNA"/>
</dbReference>
<evidence type="ECO:0000313" key="8">
    <source>
        <dbReference type="EMBL" id="ARO73410.1"/>
    </source>
</evidence>
<evidence type="ECO:0000313" key="9">
    <source>
        <dbReference type="EMBL" id="ARO73429.1"/>
    </source>
</evidence>
<dbReference type="EMBL" id="KY574543">
    <property type="protein sequence ID" value="ARO72655.1"/>
    <property type="molecule type" value="Genomic_DNA"/>
</dbReference>
<evidence type="ECO:0000313" key="5">
    <source>
        <dbReference type="EMBL" id="ARO73195.1"/>
    </source>
</evidence>
<accession>A0A288W636</accession>
<dbReference type="EMBL" id="KY574594">
    <property type="protein sequence ID" value="ARO73465.1"/>
    <property type="molecule type" value="Genomic_DNA"/>
</dbReference>
<evidence type="ECO:0000313" key="1">
    <source>
        <dbReference type="EMBL" id="ARO72655.1"/>
    </source>
</evidence>
<dbReference type="EMBL" id="KY596022">
    <property type="protein sequence ID" value="ATE88478.1"/>
    <property type="molecule type" value="Genomic_DNA"/>
</dbReference>
<dbReference type="EMBL" id="KY574590">
    <property type="protein sequence ID" value="ARO73391.1"/>
    <property type="molecule type" value="Genomic_DNA"/>
</dbReference>
<evidence type="ECO:0000313" key="11">
    <source>
        <dbReference type="EMBL" id="ARO73465.1"/>
    </source>
</evidence>
<name>A0A288W636_ESCAL</name>
<evidence type="ECO:0000313" key="2">
    <source>
        <dbReference type="EMBL" id="ARO72674.1"/>
    </source>
</evidence>
<protein>
    <submittedName>
        <fullName evidence="6">Transposase IS4 family</fullName>
    </submittedName>
</protein>
<proteinExistence type="predicted"/>
<evidence type="ECO:0000313" key="12">
    <source>
        <dbReference type="EMBL" id="ARO73484.1"/>
    </source>
</evidence>
<dbReference type="EMBL" id="KY574592">
    <property type="protein sequence ID" value="ARO73429.1"/>
    <property type="molecule type" value="Genomic_DNA"/>
</dbReference>